<dbReference type="Proteomes" id="UP000790709">
    <property type="component" value="Unassembled WGS sequence"/>
</dbReference>
<evidence type="ECO:0000313" key="2">
    <source>
        <dbReference type="Proteomes" id="UP000790709"/>
    </source>
</evidence>
<gene>
    <name evidence="1" type="ORF">BV22DRAFT_802167</name>
</gene>
<protein>
    <submittedName>
        <fullName evidence="1">Uncharacterized protein</fullName>
    </submittedName>
</protein>
<dbReference type="EMBL" id="MU266579">
    <property type="protein sequence ID" value="KAH7920451.1"/>
    <property type="molecule type" value="Genomic_DNA"/>
</dbReference>
<sequence>MYVWTVGGYYGPMFWGSFLGTALVGTTIMQGYTYYARSNDRWTLQLLVAVLLFLDISTTALMAATVYHYFIQNFGNFETFGNIPKSWILENAITSLITCIAQVFFASRIYMVTRQYAIFAPYDKIVPGVFFALGSLATAGVKTKYIATLSVFSLASAEMQIAYSIEEACAVVSDILSTISMCYILASARGRVPKKSRLRRLFFFILNRGILVTLVQIGMLVAFLGDPLFLYWIPFHTCKGKLYTNTLLAMLNSRGVGQSWSTAHTLHLRQSVDATPVFSFPMTTARSRAPERDRDAEKNTRVENNHDDILTLEVPSPGTVNSSTSRYYPSDVSSSIAE</sequence>
<organism evidence="1 2">
    <name type="scientific">Leucogyrophana mollusca</name>
    <dbReference type="NCBI Taxonomy" id="85980"/>
    <lineage>
        <taxon>Eukaryota</taxon>
        <taxon>Fungi</taxon>
        <taxon>Dikarya</taxon>
        <taxon>Basidiomycota</taxon>
        <taxon>Agaricomycotina</taxon>
        <taxon>Agaricomycetes</taxon>
        <taxon>Agaricomycetidae</taxon>
        <taxon>Boletales</taxon>
        <taxon>Boletales incertae sedis</taxon>
        <taxon>Leucogyrophana</taxon>
    </lineage>
</organism>
<comment type="caution">
    <text evidence="1">The sequence shown here is derived from an EMBL/GenBank/DDBJ whole genome shotgun (WGS) entry which is preliminary data.</text>
</comment>
<name>A0ACB8B3S5_9AGAM</name>
<reference evidence="1" key="1">
    <citation type="journal article" date="2021" name="New Phytol.">
        <title>Evolutionary innovations through gain and loss of genes in the ectomycorrhizal Boletales.</title>
        <authorList>
            <person name="Wu G."/>
            <person name="Miyauchi S."/>
            <person name="Morin E."/>
            <person name="Kuo A."/>
            <person name="Drula E."/>
            <person name="Varga T."/>
            <person name="Kohler A."/>
            <person name="Feng B."/>
            <person name="Cao Y."/>
            <person name="Lipzen A."/>
            <person name="Daum C."/>
            <person name="Hundley H."/>
            <person name="Pangilinan J."/>
            <person name="Johnson J."/>
            <person name="Barry K."/>
            <person name="LaButti K."/>
            <person name="Ng V."/>
            <person name="Ahrendt S."/>
            <person name="Min B."/>
            <person name="Choi I.G."/>
            <person name="Park H."/>
            <person name="Plett J.M."/>
            <person name="Magnuson J."/>
            <person name="Spatafora J.W."/>
            <person name="Nagy L.G."/>
            <person name="Henrissat B."/>
            <person name="Grigoriev I.V."/>
            <person name="Yang Z.L."/>
            <person name="Xu J."/>
            <person name="Martin F.M."/>
        </authorList>
    </citation>
    <scope>NUCLEOTIDE SEQUENCE</scope>
    <source>
        <strain evidence="1">KUC20120723A-06</strain>
    </source>
</reference>
<keyword evidence="2" id="KW-1185">Reference proteome</keyword>
<proteinExistence type="predicted"/>
<accession>A0ACB8B3S5</accession>
<evidence type="ECO:0000313" key="1">
    <source>
        <dbReference type="EMBL" id="KAH7920451.1"/>
    </source>
</evidence>